<dbReference type="Gene3D" id="3.10.590.10">
    <property type="entry name" value="ph1033 like domains"/>
    <property type="match status" value="1"/>
</dbReference>
<keyword evidence="3" id="KW-1185">Reference proteome</keyword>
<evidence type="ECO:0000259" key="1">
    <source>
        <dbReference type="PROSITE" id="PS50882"/>
    </source>
</evidence>
<sequence length="102" mass="11558">MANFCQSASVSPSVKDPKSKDLCKVRWIYVKDVPNVQLSHIQLENNDNKPVTNSRDTQEVPHEGVFRYYASCTPTDTPLLFSMILCIMRNVKRKKIAANSLS</sequence>
<protein>
    <recommendedName>
        <fullName evidence="1">YTH domain-containing protein</fullName>
    </recommendedName>
</protein>
<dbReference type="PANTHER" id="PTHR12357:SF89">
    <property type="entry name" value="YTH DOMAIN-CONTAINING FAMILY PROTEIN"/>
    <property type="match status" value="1"/>
</dbReference>
<reference evidence="2" key="1">
    <citation type="journal article" date="2023" name="Insect Mol. Biol.">
        <title>Genome sequencing provides insights into the evolution of gene families encoding plant cell wall-degrading enzymes in longhorned beetles.</title>
        <authorList>
            <person name="Shin N.R."/>
            <person name="Okamura Y."/>
            <person name="Kirsch R."/>
            <person name="Pauchet Y."/>
        </authorList>
    </citation>
    <scope>NUCLEOTIDE SEQUENCE</scope>
    <source>
        <strain evidence="2">MMC_N1</strain>
    </source>
</reference>
<proteinExistence type="predicted"/>
<dbReference type="Pfam" id="PF04146">
    <property type="entry name" value="YTH"/>
    <property type="match status" value="1"/>
</dbReference>
<accession>A0ABQ9J585</accession>
<comment type="caution">
    <text evidence="2">The sequence shown here is derived from an EMBL/GenBank/DDBJ whole genome shotgun (WGS) entry which is preliminary data.</text>
</comment>
<feature type="domain" description="YTH" evidence="1">
    <location>
        <begin position="1"/>
        <end position="72"/>
    </location>
</feature>
<dbReference type="Proteomes" id="UP001162164">
    <property type="component" value="Unassembled WGS sequence"/>
</dbReference>
<evidence type="ECO:0000313" key="3">
    <source>
        <dbReference type="Proteomes" id="UP001162164"/>
    </source>
</evidence>
<evidence type="ECO:0000313" key="2">
    <source>
        <dbReference type="EMBL" id="KAJ8972594.1"/>
    </source>
</evidence>
<dbReference type="InterPro" id="IPR007275">
    <property type="entry name" value="YTH_domain"/>
</dbReference>
<dbReference type="InterPro" id="IPR045168">
    <property type="entry name" value="YTH_prot"/>
</dbReference>
<name>A0ABQ9J585_9CUCU</name>
<dbReference type="EMBL" id="JAPWTJ010001319">
    <property type="protein sequence ID" value="KAJ8972594.1"/>
    <property type="molecule type" value="Genomic_DNA"/>
</dbReference>
<gene>
    <name evidence="2" type="ORF">NQ317_002321</name>
</gene>
<organism evidence="2 3">
    <name type="scientific">Molorchus minor</name>
    <dbReference type="NCBI Taxonomy" id="1323400"/>
    <lineage>
        <taxon>Eukaryota</taxon>
        <taxon>Metazoa</taxon>
        <taxon>Ecdysozoa</taxon>
        <taxon>Arthropoda</taxon>
        <taxon>Hexapoda</taxon>
        <taxon>Insecta</taxon>
        <taxon>Pterygota</taxon>
        <taxon>Neoptera</taxon>
        <taxon>Endopterygota</taxon>
        <taxon>Coleoptera</taxon>
        <taxon>Polyphaga</taxon>
        <taxon>Cucujiformia</taxon>
        <taxon>Chrysomeloidea</taxon>
        <taxon>Cerambycidae</taxon>
        <taxon>Lamiinae</taxon>
        <taxon>Monochamini</taxon>
        <taxon>Molorchus</taxon>
    </lineage>
</organism>
<dbReference type="PANTHER" id="PTHR12357">
    <property type="entry name" value="YTH YT521-B HOMOLOGY DOMAIN-CONTAINING"/>
    <property type="match status" value="1"/>
</dbReference>
<dbReference type="PROSITE" id="PS50882">
    <property type="entry name" value="YTH"/>
    <property type="match status" value="1"/>
</dbReference>